<sequence length="208" mass="23808">MRIKQNALWLVGFAFVLSIFATACSSDDHSAETIYHQSYVQGKVNGIPVSMDDRNEMVSSDKSLYEFKRTGFGETEKNSLDWEVKLVENKDSVVTLFLHINDLQTSNTVIYSPNATGGVQSESTCYIEIKNQRTGNKVVYHPTQPKPTRVRWETFTAMLDDKIEYQKGLTIKYRTHQWPGIDGKLEGVFTEDSPQKKTVDVKFDFKLY</sequence>
<organism evidence="2 3">
    <name type="scientific">Hallella seregens ATCC 51272</name>
    <dbReference type="NCBI Taxonomy" id="1336250"/>
    <lineage>
        <taxon>Bacteria</taxon>
        <taxon>Pseudomonadati</taxon>
        <taxon>Bacteroidota</taxon>
        <taxon>Bacteroidia</taxon>
        <taxon>Bacteroidales</taxon>
        <taxon>Prevotellaceae</taxon>
        <taxon>Hallella</taxon>
    </lineage>
</organism>
<keyword evidence="3" id="KW-1185">Reference proteome</keyword>
<protein>
    <submittedName>
        <fullName evidence="2">DUF5025 domain-containing protein</fullName>
    </submittedName>
</protein>
<keyword evidence="1" id="KW-0732">Signal</keyword>
<evidence type="ECO:0000313" key="2">
    <source>
        <dbReference type="EMBL" id="MFB9896290.1"/>
    </source>
</evidence>
<comment type="caution">
    <text evidence="2">The sequence shown here is derived from an EMBL/GenBank/DDBJ whole genome shotgun (WGS) entry which is preliminary data.</text>
</comment>
<gene>
    <name evidence="2" type="ORF">ACFFK8_00235</name>
</gene>
<evidence type="ECO:0000256" key="1">
    <source>
        <dbReference type="SAM" id="SignalP"/>
    </source>
</evidence>
<feature type="signal peptide" evidence="1">
    <location>
        <begin position="1"/>
        <end position="23"/>
    </location>
</feature>
<dbReference type="PROSITE" id="PS51257">
    <property type="entry name" value="PROKAR_LIPOPROTEIN"/>
    <property type="match status" value="1"/>
</dbReference>
<name>A0ABV5ZFZ5_9BACT</name>
<accession>A0ABV5ZFZ5</accession>
<proteinExistence type="predicted"/>
<feature type="chain" id="PRO_5047144871" evidence="1">
    <location>
        <begin position="24"/>
        <end position="208"/>
    </location>
</feature>
<dbReference type="EMBL" id="JBHLZF010000001">
    <property type="protein sequence ID" value="MFB9896290.1"/>
    <property type="molecule type" value="Genomic_DNA"/>
</dbReference>
<dbReference type="Proteomes" id="UP001589688">
    <property type="component" value="Unassembled WGS sequence"/>
</dbReference>
<evidence type="ECO:0000313" key="3">
    <source>
        <dbReference type="Proteomes" id="UP001589688"/>
    </source>
</evidence>
<dbReference type="RefSeq" id="WP_245594822.1">
    <property type="nucleotide sequence ID" value="NZ_JADU01000010.1"/>
</dbReference>
<reference evidence="2 3" key="1">
    <citation type="submission" date="2024-09" db="EMBL/GenBank/DDBJ databases">
        <authorList>
            <person name="Sun Q."/>
            <person name="Mori K."/>
        </authorList>
    </citation>
    <scope>NUCLEOTIDE SEQUENCE [LARGE SCALE GENOMIC DNA]</scope>
    <source>
        <strain evidence="2 3">ATCC 51272</strain>
    </source>
</reference>